<reference evidence="1" key="1">
    <citation type="journal article" date="2011" name="PLoS Biol.">
        <title>Gene gain and loss during evolution of obligate parasitism in the white rust pathogen of Arabidopsis thaliana.</title>
        <authorList>
            <person name="Kemen E."/>
            <person name="Gardiner A."/>
            <person name="Schultz-Larsen T."/>
            <person name="Kemen A.C."/>
            <person name="Balmuth A.L."/>
            <person name="Robert-Seilaniantz A."/>
            <person name="Bailey K."/>
            <person name="Holub E."/>
            <person name="Studholme D.J."/>
            <person name="Maclean D."/>
            <person name="Jones J.D."/>
        </authorList>
    </citation>
    <scope>NUCLEOTIDE SEQUENCE</scope>
</reference>
<dbReference type="HOGENOM" id="CLU_2201956_0_0_1"/>
<accession>F0X2J2</accession>
<sequence length="131" mass="15435">MERNRKNVPASKIKKHHTRNCSNMRKQIACLYVVRLVLDDHHKDAFMEDEWIPCVKLDEMIKYVRPLCSEEIDQTESTENLQILPFLPTKSNHIACFSIAPTFQTQTPRLRPLLSSCVRYKSCQKSCQVRW</sequence>
<organism evidence="1">
    <name type="scientific">Albugo laibachii Nc14</name>
    <dbReference type="NCBI Taxonomy" id="890382"/>
    <lineage>
        <taxon>Eukaryota</taxon>
        <taxon>Sar</taxon>
        <taxon>Stramenopiles</taxon>
        <taxon>Oomycota</taxon>
        <taxon>Peronosporomycetes</taxon>
        <taxon>Albuginales</taxon>
        <taxon>Albuginaceae</taxon>
        <taxon>Albugo</taxon>
    </lineage>
</organism>
<gene>
    <name evidence="1" type="primary">AlNc14C1128G12795</name>
    <name evidence="1" type="ORF">ALNC14_142390</name>
</gene>
<name>F0X2J2_9STRA</name>
<dbReference type="EMBL" id="FR824887">
    <property type="protein sequence ID" value="CCA28095.1"/>
    <property type="molecule type" value="Genomic_DNA"/>
</dbReference>
<dbReference type="AlphaFoldDB" id="F0X2J2"/>
<evidence type="ECO:0000313" key="1">
    <source>
        <dbReference type="EMBL" id="CCA28095.1"/>
    </source>
</evidence>
<proteinExistence type="predicted"/>
<reference evidence="1" key="2">
    <citation type="submission" date="2011-02" db="EMBL/GenBank/DDBJ databases">
        <authorList>
            <person name="MacLean D."/>
        </authorList>
    </citation>
    <scope>NUCLEOTIDE SEQUENCE</scope>
</reference>
<protein>
    <submittedName>
        <fullName evidence="1">AlNc14C1128G12795 protein</fullName>
    </submittedName>
</protein>